<keyword evidence="2" id="KW-1185">Reference proteome</keyword>
<gene>
    <name evidence="1" type="ORF">BDN70DRAFT_691837</name>
</gene>
<dbReference type="Proteomes" id="UP000807469">
    <property type="component" value="Unassembled WGS sequence"/>
</dbReference>
<evidence type="ECO:0000313" key="1">
    <source>
        <dbReference type="EMBL" id="KAF9479409.1"/>
    </source>
</evidence>
<comment type="caution">
    <text evidence="1">The sequence shown here is derived from an EMBL/GenBank/DDBJ whole genome shotgun (WGS) entry which is preliminary data.</text>
</comment>
<sequence>MTHKGRGTRSAILALSGLEVVPRILPTTVIGNHSSARSREERTSNIKLEYTEMTQRSRCLTKLDFPGHVKSQNYGVFMANAYRPVSVSHTNRAGLKQSLPDK</sequence>
<dbReference type="AlphaFoldDB" id="A0A9P6D0I5"/>
<name>A0A9P6D0I5_9AGAR</name>
<dbReference type="EMBL" id="MU155213">
    <property type="protein sequence ID" value="KAF9479409.1"/>
    <property type="molecule type" value="Genomic_DNA"/>
</dbReference>
<accession>A0A9P6D0I5</accession>
<reference evidence="1" key="1">
    <citation type="submission" date="2020-11" db="EMBL/GenBank/DDBJ databases">
        <authorList>
            <consortium name="DOE Joint Genome Institute"/>
            <person name="Ahrendt S."/>
            <person name="Riley R."/>
            <person name="Andreopoulos W."/>
            <person name="Labutti K."/>
            <person name="Pangilinan J."/>
            <person name="Ruiz-Duenas F.J."/>
            <person name="Barrasa J.M."/>
            <person name="Sanchez-Garcia M."/>
            <person name="Camarero S."/>
            <person name="Miyauchi S."/>
            <person name="Serrano A."/>
            <person name="Linde D."/>
            <person name="Babiker R."/>
            <person name="Drula E."/>
            <person name="Ayuso-Fernandez I."/>
            <person name="Pacheco R."/>
            <person name="Padilla G."/>
            <person name="Ferreira P."/>
            <person name="Barriuso J."/>
            <person name="Kellner H."/>
            <person name="Castanera R."/>
            <person name="Alfaro M."/>
            <person name="Ramirez L."/>
            <person name="Pisabarro A.G."/>
            <person name="Kuo A."/>
            <person name="Tritt A."/>
            <person name="Lipzen A."/>
            <person name="He G."/>
            <person name="Yan M."/>
            <person name="Ng V."/>
            <person name="Cullen D."/>
            <person name="Martin F."/>
            <person name="Rosso M.-N."/>
            <person name="Henrissat B."/>
            <person name="Hibbett D."/>
            <person name="Martinez A.T."/>
            <person name="Grigoriev I.V."/>
        </authorList>
    </citation>
    <scope>NUCLEOTIDE SEQUENCE</scope>
    <source>
        <strain evidence="1">CIRM-BRFM 674</strain>
    </source>
</reference>
<evidence type="ECO:0000313" key="2">
    <source>
        <dbReference type="Proteomes" id="UP000807469"/>
    </source>
</evidence>
<organism evidence="1 2">
    <name type="scientific">Pholiota conissans</name>
    <dbReference type="NCBI Taxonomy" id="109636"/>
    <lineage>
        <taxon>Eukaryota</taxon>
        <taxon>Fungi</taxon>
        <taxon>Dikarya</taxon>
        <taxon>Basidiomycota</taxon>
        <taxon>Agaricomycotina</taxon>
        <taxon>Agaricomycetes</taxon>
        <taxon>Agaricomycetidae</taxon>
        <taxon>Agaricales</taxon>
        <taxon>Agaricineae</taxon>
        <taxon>Strophariaceae</taxon>
        <taxon>Pholiota</taxon>
    </lineage>
</organism>
<protein>
    <submittedName>
        <fullName evidence="1">Uncharacterized protein</fullName>
    </submittedName>
</protein>
<proteinExistence type="predicted"/>